<dbReference type="EMBL" id="CAEY01000437">
    <property type="status" value="NOT_ANNOTATED_CDS"/>
    <property type="molecule type" value="Genomic_DNA"/>
</dbReference>
<keyword evidence="2" id="KW-1185">Reference proteome</keyword>
<organism evidence="1 2">
    <name type="scientific">Tetranychus urticae</name>
    <name type="common">Two-spotted spider mite</name>
    <dbReference type="NCBI Taxonomy" id="32264"/>
    <lineage>
        <taxon>Eukaryota</taxon>
        <taxon>Metazoa</taxon>
        <taxon>Ecdysozoa</taxon>
        <taxon>Arthropoda</taxon>
        <taxon>Chelicerata</taxon>
        <taxon>Arachnida</taxon>
        <taxon>Acari</taxon>
        <taxon>Acariformes</taxon>
        <taxon>Trombidiformes</taxon>
        <taxon>Prostigmata</taxon>
        <taxon>Eleutherengona</taxon>
        <taxon>Raphignathae</taxon>
        <taxon>Tetranychoidea</taxon>
        <taxon>Tetranychidae</taxon>
        <taxon>Tetranychus</taxon>
    </lineage>
</organism>
<reference evidence="2" key="1">
    <citation type="submission" date="2011-08" db="EMBL/GenBank/DDBJ databases">
        <authorList>
            <person name="Rombauts S."/>
        </authorList>
    </citation>
    <scope>NUCLEOTIDE SEQUENCE</scope>
    <source>
        <strain evidence="2">London</strain>
    </source>
</reference>
<dbReference type="HOGENOM" id="CLU_2471947_0_0_1"/>
<protein>
    <submittedName>
        <fullName evidence="1">Uncharacterized protein</fullName>
    </submittedName>
</protein>
<dbReference type="AlphaFoldDB" id="T1JQL8"/>
<accession>T1JQL8</accession>
<evidence type="ECO:0000313" key="2">
    <source>
        <dbReference type="Proteomes" id="UP000015104"/>
    </source>
</evidence>
<proteinExistence type="predicted"/>
<sequence length="109" mass="11993">MIFSYALKTVKQAILAFRCNINENARLNPNQNKSSLGTIVLENVTQETGGKFRCEVTKEPDFSTAEDEETMVVTEMLPQISGDSSQSSSTVIQRATALITITLVLLFTC</sequence>
<dbReference type="Proteomes" id="UP000015104">
    <property type="component" value="Unassembled WGS sequence"/>
</dbReference>
<reference evidence="1" key="2">
    <citation type="submission" date="2015-06" db="UniProtKB">
        <authorList>
            <consortium name="EnsemblMetazoa"/>
        </authorList>
    </citation>
    <scope>IDENTIFICATION</scope>
</reference>
<evidence type="ECO:0000313" key="1">
    <source>
        <dbReference type="EnsemblMetazoa" id="tetur01g03670.1"/>
    </source>
</evidence>
<dbReference type="EnsemblMetazoa" id="tetur01g03670.1">
    <property type="protein sequence ID" value="tetur01g03670.1"/>
    <property type="gene ID" value="tetur01g03670"/>
</dbReference>
<name>T1JQL8_TETUR</name>